<feature type="region of interest" description="Disordered" evidence="1">
    <location>
        <begin position="175"/>
        <end position="211"/>
    </location>
</feature>
<evidence type="ECO:0000256" key="2">
    <source>
        <dbReference type="SAM" id="SignalP"/>
    </source>
</evidence>
<dbReference type="RefSeq" id="WP_230224980.1">
    <property type="nucleotide sequence ID" value="NZ_JAJKFT010000010.1"/>
</dbReference>
<gene>
    <name evidence="3" type="ORF">LOC68_27330</name>
</gene>
<proteinExistence type="predicted"/>
<dbReference type="EMBL" id="JAJKFT010000010">
    <property type="protein sequence ID" value="MCC9632124.1"/>
    <property type="molecule type" value="Genomic_DNA"/>
</dbReference>
<sequence>MPRANSLLLRLTMLALALNVGCAFPFFRSKDKSLEEVVAVESMAEEKVDAKTTAEPAPQVAENGEKPMPPIARFFGGLFGRGKSKPQADPISTIPATEAPQEASVANTTQPKIEYNNTGDVGAGVVAPKTQQPTQVVVPQVSNLAEMQPSVTAPQQQTVVPQSSQPTAITNPHAVANAPQENGAPPMTEVLASPTKPTFASQSPRSQSGSLTAALRNALNDAAKDGLAQDSPAGQLPAVAETAQPQMATNPAIASQSLSPTQAPSQIVELNSSPFSAPKPDNTPVVTTAKEPPVAAQVIENPTVNSSRVVTAAPKVDANPLRSDAGMPQSSMTELASSPIGAKAAKPQAVYPTQDAAPAAESTGKRSEATTLVAFQTQVHAGDSIIDQLKQSRRVDKFRPMFEGETNGTASPAAQAAAEAVKAVPTSPARPAVVAAAPTPAPAPAQPVVEPTPVTMPAQPTVVAAQPTPAPVEVPTPAQPVATPARPTVVAATPVPVEIPMPEQLAAPQLPTDLASSTPLANPAKPMTQPLPAPVRPEAFAQLSPSEMSTGVSNLEQPGMKPTSEPEYAAPHEQLATTPANPVRAVPRVASPPTSAAVPQVASRQTPSIPEPVVMPTQQKLIPKADPVATPHLAPVVTVEEYRRMQAAKRNQATRRY</sequence>
<reference evidence="3" key="1">
    <citation type="submission" date="2021-11" db="EMBL/GenBank/DDBJ databases">
        <title>Genome sequence.</title>
        <authorList>
            <person name="Sun Q."/>
        </authorList>
    </citation>
    <scope>NUCLEOTIDE SEQUENCE</scope>
    <source>
        <strain evidence="3">JC732</strain>
    </source>
</reference>
<feature type="signal peptide" evidence="2">
    <location>
        <begin position="1"/>
        <end position="17"/>
    </location>
</feature>
<keyword evidence="2" id="KW-0732">Signal</keyword>
<evidence type="ECO:0000313" key="4">
    <source>
        <dbReference type="Proteomes" id="UP001139103"/>
    </source>
</evidence>
<keyword evidence="4" id="KW-1185">Reference proteome</keyword>
<protein>
    <submittedName>
        <fullName evidence="3">Uncharacterized protein</fullName>
    </submittedName>
</protein>
<feature type="region of interest" description="Disordered" evidence="1">
    <location>
        <begin position="590"/>
        <end position="611"/>
    </location>
</feature>
<name>A0A9X1MT58_9BACT</name>
<feature type="region of interest" description="Disordered" evidence="1">
    <location>
        <begin position="546"/>
        <end position="567"/>
    </location>
</feature>
<feature type="region of interest" description="Disordered" evidence="1">
    <location>
        <begin position="82"/>
        <end position="113"/>
    </location>
</feature>
<feature type="compositionally biased region" description="Polar residues" evidence="1">
    <location>
        <begin position="546"/>
        <end position="556"/>
    </location>
</feature>
<evidence type="ECO:0000256" key="1">
    <source>
        <dbReference type="SAM" id="MobiDB-lite"/>
    </source>
</evidence>
<organism evidence="3 4">
    <name type="scientific">Blastopirellula sediminis</name>
    <dbReference type="NCBI Taxonomy" id="2894196"/>
    <lineage>
        <taxon>Bacteria</taxon>
        <taxon>Pseudomonadati</taxon>
        <taxon>Planctomycetota</taxon>
        <taxon>Planctomycetia</taxon>
        <taxon>Pirellulales</taxon>
        <taxon>Pirellulaceae</taxon>
        <taxon>Blastopirellula</taxon>
    </lineage>
</organism>
<comment type="caution">
    <text evidence="3">The sequence shown here is derived from an EMBL/GenBank/DDBJ whole genome shotgun (WGS) entry which is preliminary data.</text>
</comment>
<evidence type="ECO:0000313" key="3">
    <source>
        <dbReference type="EMBL" id="MCC9632124.1"/>
    </source>
</evidence>
<feature type="region of interest" description="Disordered" evidence="1">
    <location>
        <begin position="320"/>
        <end position="341"/>
    </location>
</feature>
<feature type="compositionally biased region" description="Polar residues" evidence="1">
    <location>
        <begin position="195"/>
        <end position="211"/>
    </location>
</feature>
<feature type="compositionally biased region" description="Polar residues" evidence="1">
    <location>
        <begin position="104"/>
        <end position="113"/>
    </location>
</feature>
<dbReference type="Proteomes" id="UP001139103">
    <property type="component" value="Unassembled WGS sequence"/>
</dbReference>
<accession>A0A9X1MT58</accession>
<feature type="chain" id="PRO_5040958631" evidence="2">
    <location>
        <begin position="18"/>
        <end position="657"/>
    </location>
</feature>
<dbReference type="AlphaFoldDB" id="A0A9X1MT58"/>